<dbReference type="STRING" id="458817.Shal_0826"/>
<evidence type="ECO:0000313" key="4">
    <source>
        <dbReference type="Proteomes" id="UP000001317"/>
    </source>
</evidence>
<feature type="transmembrane region" description="Helical" evidence="2">
    <location>
        <begin position="48"/>
        <end position="66"/>
    </location>
</feature>
<keyword evidence="2" id="KW-1133">Transmembrane helix</keyword>
<dbReference type="RefSeq" id="WP_012275953.1">
    <property type="nucleotide sequence ID" value="NC_010334.1"/>
</dbReference>
<evidence type="ECO:0000256" key="2">
    <source>
        <dbReference type="SAM" id="Phobius"/>
    </source>
</evidence>
<organism evidence="3 4">
    <name type="scientific">Shewanella halifaxensis (strain HAW-EB4)</name>
    <dbReference type="NCBI Taxonomy" id="458817"/>
    <lineage>
        <taxon>Bacteria</taxon>
        <taxon>Pseudomonadati</taxon>
        <taxon>Pseudomonadota</taxon>
        <taxon>Gammaproteobacteria</taxon>
        <taxon>Alteromonadales</taxon>
        <taxon>Shewanellaceae</taxon>
        <taxon>Shewanella</taxon>
    </lineage>
</organism>
<dbReference type="eggNOG" id="ENOG5031ATI">
    <property type="taxonomic scope" value="Bacteria"/>
</dbReference>
<proteinExistence type="predicted"/>
<dbReference type="HOGENOM" id="CLU_180091_0_0_6"/>
<gene>
    <name evidence="3" type="ordered locus">Shal_0826</name>
</gene>
<protein>
    <submittedName>
        <fullName evidence="3">Uncharacterized protein</fullName>
    </submittedName>
</protein>
<keyword evidence="2" id="KW-0472">Membrane</keyword>
<keyword evidence="2" id="KW-0812">Transmembrane</keyword>
<reference evidence="3" key="1">
    <citation type="submission" date="2008-01" db="EMBL/GenBank/DDBJ databases">
        <title>Complete sequence of Shewanella halifaxensis HAW-EB4.</title>
        <authorList>
            <consortium name="US DOE Joint Genome Institute"/>
            <person name="Copeland A."/>
            <person name="Lucas S."/>
            <person name="Lapidus A."/>
            <person name="Glavina del Rio T."/>
            <person name="Dalin E."/>
            <person name="Tice H."/>
            <person name="Bruce D."/>
            <person name="Goodwin L."/>
            <person name="Pitluck S."/>
            <person name="Sims D."/>
            <person name="Brettin T."/>
            <person name="Detter J.C."/>
            <person name="Han C."/>
            <person name="Kuske C.R."/>
            <person name="Schmutz J."/>
            <person name="Larimer F."/>
            <person name="Land M."/>
            <person name="Hauser L."/>
            <person name="Kyrpides N."/>
            <person name="Kim E."/>
            <person name="Zhao J.-S."/>
            <person name="Richardson P."/>
        </authorList>
    </citation>
    <scope>NUCLEOTIDE SEQUENCE [LARGE SCALE GENOMIC DNA]</scope>
    <source>
        <strain evidence="3">HAW-EB4</strain>
    </source>
</reference>
<evidence type="ECO:0000313" key="3">
    <source>
        <dbReference type="EMBL" id="ABZ75401.1"/>
    </source>
</evidence>
<accession>B0TUA1</accession>
<evidence type="ECO:0000256" key="1">
    <source>
        <dbReference type="SAM" id="MobiDB-lite"/>
    </source>
</evidence>
<keyword evidence="4" id="KW-1185">Reference proteome</keyword>
<feature type="compositionally biased region" description="Low complexity" evidence="1">
    <location>
        <begin position="1"/>
        <end position="24"/>
    </location>
</feature>
<dbReference type="Proteomes" id="UP000001317">
    <property type="component" value="Chromosome"/>
</dbReference>
<feature type="region of interest" description="Disordered" evidence="1">
    <location>
        <begin position="1"/>
        <end position="33"/>
    </location>
</feature>
<dbReference type="AlphaFoldDB" id="B0TUA1"/>
<dbReference type="EMBL" id="CP000931">
    <property type="protein sequence ID" value="ABZ75401.1"/>
    <property type="molecule type" value="Genomic_DNA"/>
</dbReference>
<sequence>MKKAQSTDSRATSSRATKTSIKSTESAKYKNQPRTVVKTQEIKHARHFVLTLLTLGLWGIVWWWLILRAEGKAIFSGFDDAYWSYLIERDQPPAALYQMRFSKNNKNSKFDA</sequence>
<name>B0TUA1_SHEHH</name>
<dbReference type="KEGG" id="shl:Shal_0826"/>